<dbReference type="EMBL" id="CP001010">
    <property type="protein sequence ID" value="ACB43435.1"/>
    <property type="molecule type" value="Genomic_DNA"/>
</dbReference>
<evidence type="ECO:0000256" key="10">
    <source>
        <dbReference type="HAMAP-Rule" id="MF_00237"/>
    </source>
</evidence>
<keyword evidence="7 10" id="KW-1133">Transmembrane helix</keyword>
<comment type="function">
    <text evidence="10">Part of the twin-arginine translocation (Tat) system that transports large folded proteins containing a characteristic twin-arginine motif in their signal peptide across membranes. Together with TatC, TatB is part of a receptor directly interacting with Tat signal peptides. TatB may form an oligomeric binding site that transiently accommodates folded Tat precursor proteins before their translocation.</text>
</comment>
<gene>
    <name evidence="10" type="primary">tatB</name>
    <name evidence="11" type="ordered locus">Pnec_0116</name>
</gene>
<dbReference type="GO" id="GO:0043953">
    <property type="term" value="P:protein transport by the Tat complex"/>
    <property type="evidence" value="ECO:0007669"/>
    <property type="project" value="UniProtKB-UniRule"/>
</dbReference>
<evidence type="ECO:0000256" key="9">
    <source>
        <dbReference type="ARBA" id="ARBA00023136"/>
    </source>
</evidence>
<protein>
    <recommendedName>
        <fullName evidence="10">Sec-independent protein translocase protein TatB</fullName>
    </recommendedName>
</protein>
<dbReference type="InterPro" id="IPR003369">
    <property type="entry name" value="TatA/B/E"/>
</dbReference>
<dbReference type="OrthoDB" id="9816005at2"/>
<comment type="subcellular location">
    <subcellularLocation>
        <location evidence="10">Cell membrane</location>
        <topology evidence="10">Single-pass membrane protein</topology>
    </subcellularLocation>
    <subcellularLocation>
        <location evidence="1">Membrane</location>
        <topology evidence="1">Single-pass membrane protein</topology>
    </subcellularLocation>
</comment>
<sequence length="158" mass="17858">MIDLGVSKLAIIAVVALVVVGPERLPKVARMTGNLFGRAQRYMADVKSEVNRQMEVEEFKKFREETTATLKEVENSIGSTVQEAGVNLSDQVDIFETSFEKPPLDEKEVLRKSKRQGRNSWGVRRAARPLWFKRSAGIRTRVQSGAARMKRFHHSTGK</sequence>
<keyword evidence="6 10" id="KW-0653">Protein transport</keyword>
<dbReference type="GO" id="GO:0008320">
    <property type="term" value="F:protein transmembrane transporter activity"/>
    <property type="evidence" value="ECO:0007669"/>
    <property type="project" value="UniProtKB-UniRule"/>
</dbReference>
<keyword evidence="9 10" id="KW-0472">Membrane</keyword>
<keyword evidence="4" id="KW-0997">Cell inner membrane</keyword>
<proteinExistence type="inferred from homology"/>
<evidence type="ECO:0000256" key="6">
    <source>
        <dbReference type="ARBA" id="ARBA00022927"/>
    </source>
</evidence>
<keyword evidence="3 10" id="KW-1003">Cell membrane</keyword>
<dbReference type="HOGENOM" id="CLU_086034_1_1_4"/>
<dbReference type="InterPro" id="IPR018448">
    <property type="entry name" value="TatB"/>
</dbReference>
<keyword evidence="8 10" id="KW-0811">Translocation</keyword>
<comment type="subunit">
    <text evidence="10">The Tat system comprises two distinct complexes: a TatABC complex, containing multiple copies of TatA, TatB and TatC subunits, and a separate TatA complex, containing only TatA subunits. Substrates initially bind to the TatABC complex, which probably triggers association of the separate TatA complex to form the active translocon.</text>
</comment>
<evidence type="ECO:0000256" key="4">
    <source>
        <dbReference type="ARBA" id="ARBA00022519"/>
    </source>
</evidence>
<reference evidence="11" key="1">
    <citation type="submission" date="2008-03" db="EMBL/GenBank/DDBJ databases">
        <title>Complete sequence of Polynucleobacter necessarius STIR1.</title>
        <authorList>
            <consortium name="US DOE Joint Genome Institute"/>
            <person name="Copeland A."/>
            <person name="Lucas S."/>
            <person name="Lapidus A."/>
            <person name="Barry K."/>
            <person name="Detter J.C."/>
            <person name="Glavina del Rio T."/>
            <person name="Hammon N."/>
            <person name="Israni S."/>
            <person name="Dalin E."/>
            <person name="Tice H."/>
            <person name="Pitluck S."/>
            <person name="Chain P."/>
            <person name="Malfatti S."/>
            <person name="Shin M."/>
            <person name="Vergez L."/>
            <person name="Schmutz J."/>
            <person name="Larimer F."/>
            <person name="Land M."/>
            <person name="Hauser L."/>
            <person name="Kyrpides N."/>
            <person name="Kim E."/>
            <person name="Hahn M."/>
            <person name="Richardson P."/>
        </authorList>
    </citation>
    <scope>NUCLEOTIDE SEQUENCE [LARGE SCALE GENOMIC DNA]</scope>
    <source>
        <strain evidence="11">STIR1</strain>
    </source>
</reference>
<name>B1XSV8_POLNS</name>
<dbReference type="NCBIfam" id="TIGR01410">
    <property type="entry name" value="tatB"/>
    <property type="match status" value="1"/>
</dbReference>
<dbReference type="PRINTS" id="PR01506">
    <property type="entry name" value="TATBPROTEIN"/>
</dbReference>
<dbReference type="AlphaFoldDB" id="B1XSV8"/>
<evidence type="ECO:0000256" key="5">
    <source>
        <dbReference type="ARBA" id="ARBA00022692"/>
    </source>
</evidence>
<dbReference type="PANTHER" id="PTHR33162:SF1">
    <property type="entry name" value="SEC-INDEPENDENT PROTEIN TRANSLOCASE PROTEIN TATA, CHLOROPLASTIC"/>
    <property type="match status" value="1"/>
</dbReference>
<dbReference type="HAMAP" id="MF_00237">
    <property type="entry name" value="TatB"/>
    <property type="match status" value="1"/>
</dbReference>
<evidence type="ECO:0000256" key="3">
    <source>
        <dbReference type="ARBA" id="ARBA00022475"/>
    </source>
</evidence>
<comment type="similarity">
    <text evidence="10">Belongs to the TatB family.</text>
</comment>
<dbReference type="GO" id="GO:0033281">
    <property type="term" value="C:TAT protein transport complex"/>
    <property type="evidence" value="ECO:0007669"/>
    <property type="project" value="UniProtKB-UniRule"/>
</dbReference>
<dbReference type="Pfam" id="PF02416">
    <property type="entry name" value="TatA_B_E"/>
    <property type="match status" value="1"/>
</dbReference>
<evidence type="ECO:0000256" key="7">
    <source>
        <dbReference type="ARBA" id="ARBA00022989"/>
    </source>
</evidence>
<dbReference type="STRING" id="452638.Pnec_0116"/>
<organism evidence="11">
    <name type="scientific">Polynucleobacter necessarius subsp. necessarius (strain STIR1)</name>
    <dbReference type="NCBI Taxonomy" id="452638"/>
    <lineage>
        <taxon>Bacteria</taxon>
        <taxon>Pseudomonadati</taxon>
        <taxon>Pseudomonadota</taxon>
        <taxon>Betaproteobacteria</taxon>
        <taxon>Burkholderiales</taxon>
        <taxon>Burkholderiaceae</taxon>
        <taxon>Polynucleobacter</taxon>
    </lineage>
</organism>
<evidence type="ECO:0000256" key="8">
    <source>
        <dbReference type="ARBA" id="ARBA00023010"/>
    </source>
</evidence>
<dbReference type="Gene3D" id="1.20.5.3310">
    <property type="match status" value="1"/>
</dbReference>
<keyword evidence="2 10" id="KW-0813">Transport</keyword>
<evidence type="ECO:0000313" key="11">
    <source>
        <dbReference type="EMBL" id="ACB43435.1"/>
    </source>
</evidence>
<evidence type="ECO:0000256" key="2">
    <source>
        <dbReference type="ARBA" id="ARBA00022448"/>
    </source>
</evidence>
<dbReference type="KEGG" id="pne:Pnec_0116"/>
<evidence type="ECO:0000256" key="1">
    <source>
        <dbReference type="ARBA" id="ARBA00004167"/>
    </source>
</evidence>
<keyword evidence="5 10" id="KW-0812">Transmembrane</keyword>
<dbReference type="PANTHER" id="PTHR33162">
    <property type="entry name" value="SEC-INDEPENDENT PROTEIN TRANSLOCASE PROTEIN TATA, CHLOROPLASTIC"/>
    <property type="match status" value="1"/>
</dbReference>
<dbReference type="eggNOG" id="COG1826">
    <property type="taxonomic scope" value="Bacteria"/>
</dbReference>
<accession>B1XSV8</accession>